<evidence type="ECO:0000259" key="1">
    <source>
        <dbReference type="Pfam" id="PF21277"/>
    </source>
</evidence>
<dbReference type="EMBL" id="BLTE01000017">
    <property type="protein sequence ID" value="GFK95404.1"/>
    <property type="molecule type" value="Genomic_DNA"/>
</dbReference>
<dbReference type="InterPro" id="IPR049073">
    <property type="entry name" value="T6SS_VgrG3-like_C"/>
</dbReference>
<reference evidence="2 3" key="1">
    <citation type="submission" date="2020-04" db="EMBL/GenBank/DDBJ databases">
        <authorList>
            <consortium name="Desulfovibrio sp. FSS-1 genome sequencing consortium"/>
            <person name="Shimoshige H."/>
            <person name="Kobayashi H."/>
            <person name="Maekawa T."/>
        </authorList>
    </citation>
    <scope>NUCLEOTIDE SEQUENCE [LARGE SCALE GENOMIC DNA]</scope>
    <source>
        <strain evidence="2 3">SIID29052-01</strain>
    </source>
</reference>
<accession>A0A6V8LUJ4</accession>
<gene>
    <name evidence="2" type="ORF">NNJEOMEG_03267</name>
</gene>
<comment type="caution">
    <text evidence="2">The sequence shown here is derived from an EMBL/GenBank/DDBJ whole genome shotgun (WGS) entry which is preliminary data.</text>
</comment>
<dbReference type="Pfam" id="PF21277">
    <property type="entry name" value="T6SS_VgrG3-like_C"/>
    <property type="match status" value="1"/>
</dbReference>
<proteinExistence type="predicted"/>
<evidence type="ECO:0000313" key="2">
    <source>
        <dbReference type="EMBL" id="GFK95404.1"/>
    </source>
</evidence>
<protein>
    <recommendedName>
        <fullName evidence="1">Type VI secretion system spike protein VgrG3-like C-terminal domain-containing protein</fullName>
    </recommendedName>
</protein>
<reference evidence="2 3" key="2">
    <citation type="submission" date="2020-05" db="EMBL/GenBank/DDBJ databases">
        <title>Draft genome sequence of Desulfovibrio sp. strainFSS-1.</title>
        <authorList>
            <person name="Shimoshige H."/>
            <person name="Kobayashi H."/>
            <person name="Maekawa T."/>
        </authorList>
    </citation>
    <scope>NUCLEOTIDE SEQUENCE [LARGE SCALE GENOMIC DNA]</scope>
    <source>
        <strain evidence="2 3">SIID29052-01</strain>
    </source>
</reference>
<sequence>MMARTGPEGKRLLLAALAGYLLCVWQALCVAPPWPALSQPRRPDLLDMAGPGANPALARKLSLEQFSACPLTPGEVRAAIQWDSVRLPVDFTAQHPDDPDAWSRMAALSLWGKSRAVQRPTPTYTLSCVIPVPRPAARTTLQGPPGHLAARFESGPGGAATVGHTASAGTSYGTFQIASGTPTYANFMRYLQERAPDLHARLTGRGPANTGGTAGTVPDEWRRIATEHPVRFARLQYDFILSTHYRPAAQSILEQTGVDFTALSPAVREVLLSTAVQHGAGGAIAIFSQAIEAIKPRVVEERRLVHFEKALIEEVYRLRLRSWGDGPPSGRGAMASRYGREKSQALTLLDRHYSGT</sequence>
<name>A0A6V8LUJ4_9BACT</name>
<evidence type="ECO:0000313" key="3">
    <source>
        <dbReference type="Proteomes" id="UP000494245"/>
    </source>
</evidence>
<dbReference type="Proteomes" id="UP000494245">
    <property type="component" value="Unassembled WGS sequence"/>
</dbReference>
<dbReference type="AlphaFoldDB" id="A0A6V8LUJ4"/>
<dbReference type="RefSeq" id="WP_173086388.1">
    <property type="nucleotide sequence ID" value="NZ_BLTE01000017.1"/>
</dbReference>
<keyword evidence="3" id="KW-1185">Reference proteome</keyword>
<organism evidence="2 3">
    <name type="scientific">Fundidesulfovibrio magnetotacticus</name>
    <dbReference type="NCBI Taxonomy" id="2730080"/>
    <lineage>
        <taxon>Bacteria</taxon>
        <taxon>Pseudomonadati</taxon>
        <taxon>Thermodesulfobacteriota</taxon>
        <taxon>Desulfovibrionia</taxon>
        <taxon>Desulfovibrionales</taxon>
        <taxon>Desulfovibrionaceae</taxon>
        <taxon>Fundidesulfovibrio</taxon>
    </lineage>
</organism>
<feature type="domain" description="Type VI secretion system spike protein VgrG3-like C-terminal" evidence="1">
    <location>
        <begin position="146"/>
        <end position="293"/>
    </location>
</feature>